<accession>A0ACB5TWT6</accession>
<gene>
    <name evidence="1" type="ORF">Amon02_001005400</name>
</gene>
<protein>
    <submittedName>
        <fullName evidence="1">Unnamed protein product</fullName>
    </submittedName>
</protein>
<keyword evidence="2" id="KW-1185">Reference proteome</keyword>
<evidence type="ECO:0000313" key="1">
    <source>
        <dbReference type="EMBL" id="GME96697.1"/>
    </source>
</evidence>
<evidence type="ECO:0000313" key="2">
    <source>
        <dbReference type="Proteomes" id="UP001165064"/>
    </source>
</evidence>
<proteinExistence type="predicted"/>
<reference evidence="1" key="1">
    <citation type="submission" date="2023-04" db="EMBL/GenBank/DDBJ databases">
        <title>Ambrosiozyma monospora NBRC 10751.</title>
        <authorList>
            <person name="Ichikawa N."/>
            <person name="Sato H."/>
            <person name="Tonouchi N."/>
        </authorList>
    </citation>
    <scope>NUCLEOTIDE SEQUENCE</scope>
    <source>
        <strain evidence="1">NBRC 10751</strain>
    </source>
</reference>
<dbReference type="EMBL" id="BSXS01009841">
    <property type="protein sequence ID" value="GME96697.1"/>
    <property type="molecule type" value="Genomic_DNA"/>
</dbReference>
<name>A0ACB5TWT6_AMBMO</name>
<sequence>MASFCSFFQLIMFCFVSPGSKFVLVVAGFFFGGIGNAMGVSQQNLFLSRFENSSFYLGCYHGCYGIGATVSPLIATAMVNSGVKWSYFYFILLGLGTFNLINLWLAFGGCEVDMKEWGEVTGDRLEQETQSVEVKNLNLDYRNEANDVSINAGAVEDIEPVSPKRTEIQSVLRNFHTWLFAIFLLLYQGAEVVVGGWVVTFLEDYRDGSKKSTGYIASGFWAGLTVGRLVITPMAHKFLGSKRSITLTIVISIICAVLTWTIPCIPVEAVFVALVGMFSGPMFPLMVTVISDVIPLKIQFLSMTIISAFGSSGGAIFPFIVGI</sequence>
<organism evidence="1 2">
    <name type="scientific">Ambrosiozyma monospora</name>
    <name type="common">Yeast</name>
    <name type="synonym">Endomycopsis monosporus</name>
    <dbReference type="NCBI Taxonomy" id="43982"/>
    <lineage>
        <taxon>Eukaryota</taxon>
        <taxon>Fungi</taxon>
        <taxon>Dikarya</taxon>
        <taxon>Ascomycota</taxon>
        <taxon>Saccharomycotina</taxon>
        <taxon>Pichiomycetes</taxon>
        <taxon>Pichiales</taxon>
        <taxon>Pichiaceae</taxon>
        <taxon>Ambrosiozyma</taxon>
    </lineage>
</organism>
<comment type="caution">
    <text evidence="1">The sequence shown here is derived from an EMBL/GenBank/DDBJ whole genome shotgun (WGS) entry which is preliminary data.</text>
</comment>
<dbReference type="Proteomes" id="UP001165064">
    <property type="component" value="Unassembled WGS sequence"/>
</dbReference>